<organism evidence="1 2">
    <name type="scientific">Nitrobacter vulgaris</name>
    <dbReference type="NCBI Taxonomy" id="29421"/>
    <lineage>
        <taxon>Bacteria</taxon>
        <taxon>Pseudomonadati</taxon>
        <taxon>Pseudomonadota</taxon>
        <taxon>Alphaproteobacteria</taxon>
        <taxon>Hyphomicrobiales</taxon>
        <taxon>Nitrobacteraceae</taxon>
        <taxon>Nitrobacter</taxon>
    </lineage>
</organism>
<dbReference type="Proteomes" id="UP000189940">
    <property type="component" value="Unassembled WGS sequence"/>
</dbReference>
<sequence length="88" mass="9721">MYQGQIDYETAVPVSADAIQDILFEQGLYWASGRAGLVDLVAAHKWFNLAALKGHTDAAAMRREVAALMSEAEIVMAQRDARAWMTVH</sequence>
<name>A0A1V4HX80_NITVU</name>
<evidence type="ECO:0000313" key="2">
    <source>
        <dbReference type="Proteomes" id="UP000189940"/>
    </source>
</evidence>
<evidence type="ECO:0000313" key="1">
    <source>
        <dbReference type="EMBL" id="OPH82587.1"/>
    </source>
</evidence>
<gene>
    <name evidence="1" type="ORF">B2M20_10960</name>
</gene>
<dbReference type="AlphaFoldDB" id="A0A1V4HX80"/>
<dbReference type="OrthoDB" id="5321503at2"/>
<dbReference type="EMBL" id="MWPQ01000042">
    <property type="protein sequence ID" value="OPH82587.1"/>
    <property type="molecule type" value="Genomic_DNA"/>
</dbReference>
<proteinExistence type="predicted"/>
<evidence type="ECO:0008006" key="3">
    <source>
        <dbReference type="Google" id="ProtNLM"/>
    </source>
</evidence>
<keyword evidence="2" id="KW-1185">Reference proteome</keyword>
<dbReference type="Gene3D" id="1.25.40.10">
    <property type="entry name" value="Tetratricopeptide repeat domain"/>
    <property type="match status" value="1"/>
</dbReference>
<dbReference type="InterPro" id="IPR011990">
    <property type="entry name" value="TPR-like_helical_dom_sf"/>
</dbReference>
<comment type="caution">
    <text evidence="1">The sequence shown here is derived from an EMBL/GenBank/DDBJ whole genome shotgun (WGS) entry which is preliminary data.</text>
</comment>
<protein>
    <recommendedName>
        <fullName evidence="3">Sel1 repeat family protein</fullName>
    </recommendedName>
</protein>
<accession>A0A1V4HX80</accession>
<dbReference type="STRING" id="29421.B2M20_10960"/>
<dbReference type="RefSeq" id="WP_079447085.1">
    <property type="nucleotide sequence ID" value="NZ_MWPQ01000042.1"/>
</dbReference>
<reference evidence="1 2" key="1">
    <citation type="submission" date="2017-02" db="EMBL/GenBank/DDBJ databases">
        <title>Genome sequence of the nitrite-oxidizing bacterium Nitrobacter vulgaris strain Ab1.</title>
        <authorList>
            <person name="Mellbye B.L."/>
            <person name="Davis E.W."/>
            <person name="Spieck E."/>
            <person name="Chang J.H."/>
            <person name="Bottomley P.J."/>
            <person name="Sayavedra-Soto L.A."/>
        </authorList>
    </citation>
    <scope>NUCLEOTIDE SEQUENCE [LARGE SCALE GENOMIC DNA]</scope>
    <source>
        <strain evidence="1 2">Ab1</strain>
    </source>
</reference>